<dbReference type="PANTHER" id="PTHR12843">
    <property type="entry name" value="PROTEIN-LYSINE N-METHYLTRANSFERASE METTL10"/>
    <property type="match status" value="1"/>
</dbReference>
<dbReference type="Pfam" id="PF13649">
    <property type="entry name" value="Methyltransf_25"/>
    <property type="match status" value="1"/>
</dbReference>
<sequence length="205" mass="23093">MSDAKTHWNNIYSTKTSNQVSWTQAIPATSLDLVHTFSVRKDAPIIDVGGGESRFVDFLLDQGYSDITVLDISEQALENTRKRLGAKATNVRWIVSDVTAFEPSRRFTVWHDRATFHFLTTEIQIARYVQIASQAISYDGYMAIGTFSDNGPAKCSGLAIKQYSEDTLSQTLAGSFNKIRCVTEDHITPFQTVQNFLFCSFKRKE</sequence>
<dbReference type="PANTHER" id="PTHR12843:SF5">
    <property type="entry name" value="EEF1A LYSINE METHYLTRANSFERASE 2"/>
    <property type="match status" value="1"/>
</dbReference>
<name>A0AAP2GKN2_9BACT</name>
<evidence type="ECO:0000313" key="3">
    <source>
        <dbReference type="Proteomes" id="UP001319180"/>
    </source>
</evidence>
<dbReference type="InterPro" id="IPR041698">
    <property type="entry name" value="Methyltransf_25"/>
</dbReference>
<dbReference type="RefSeq" id="WP_254093018.1">
    <property type="nucleotide sequence ID" value="NZ_JAHESC010000048.1"/>
</dbReference>
<dbReference type="SUPFAM" id="SSF53335">
    <property type="entry name" value="S-adenosyl-L-methionine-dependent methyltransferases"/>
    <property type="match status" value="1"/>
</dbReference>
<proteinExistence type="predicted"/>
<accession>A0AAP2GKN2</accession>
<dbReference type="AlphaFoldDB" id="A0AAP2GKN2"/>
<dbReference type="Proteomes" id="UP001319180">
    <property type="component" value="Unassembled WGS sequence"/>
</dbReference>
<keyword evidence="3" id="KW-1185">Reference proteome</keyword>
<organism evidence="2 3">
    <name type="scientific">Dawidia soli</name>
    <dbReference type="NCBI Taxonomy" id="2782352"/>
    <lineage>
        <taxon>Bacteria</taxon>
        <taxon>Pseudomonadati</taxon>
        <taxon>Bacteroidota</taxon>
        <taxon>Cytophagia</taxon>
        <taxon>Cytophagales</taxon>
        <taxon>Chryseotaleaceae</taxon>
        <taxon>Dawidia</taxon>
    </lineage>
</organism>
<dbReference type="InterPro" id="IPR029063">
    <property type="entry name" value="SAM-dependent_MTases_sf"/>
</dbReference>
<evidence type="ECO:0000313" key="2">
    <source>
        <dbReference type="EMBL" id="MBT1689795.1"/>
    </source>
</evidence>
<gene>
    <name evidence="2" type="ORF">KK078_24755</name>
</gene>
<comment type="caution">
    <text evidence="2">The sequence shown here is derived from an EMBL/GenBank/DDBJ whole genome shotgun (WGS) entry which is preliminary data.</text>
</comment>
<protein>
    <submittedName>
        <fullName evidence="2">Class I SAM-dependent methyltransferase</fullName>
    </submittedName>
</protein>
<reference evidence="2 3" key="1">
    <citation type="submission" date="2021-05" db="EMBL/GenBank/DDBJ databases">
        <title>A Polyphasic approach of four new species of the genus Ohtaekwangia: Ohtaekwangia histidinii sp. nov., Ohtaekwangia cretensis sp. nov., Ohtaekwangia indiensis sp. nov., Ohtaekwangia reichenbachii sp. nov. from diverse environment.</title>
        <authorList>
            <person name="Octaviana S."/>
        </authorList>
    </citation>
    <scope>NUCLEOTIDE SEQUENCE [LARGE SCALE GENOMIC DNA]</scope>
    <source>
        <strain evidence="2 3">PWU37</strain>
    </source>
</reference>
<evidence type="ECO:0000259" key="1">
    <source>
        <dbReference type="Pfam" id="PF13649"/>
    </source>
</evidence>
<dbReference type="Gene3D" id="3.40.50.150">
    <property type="entry name" value="Vaccinia Virus protein VP39"/>
    <property type="match status" value="1"/>
</dbReference>
<dbReference type="CDD" id="cd02440">
    <property type="entry name" value="AdoMet_MTases"/>
    <property type="match status" value="1"/>
</dbReference>
<keyword evidence="2" id="KW-0808">Transferase</keyword>
<dbReference type="EMBL" id="JAHESC010000048">
    <property type="protein sequence ID" value="MBT1689795.1"/>
    <property type="molecule type" value="Genomic_DNA"/>
</dbReference>
<dbReference type="GO" id="GO:0032259">
    <property type="term" value="P:methylation"/>
    <property type="evidence" value="ECO:0007669"/>
    <property type="project" value="UniProtKB-KW"/>
</dbReference>
<keyword evidence="2" id="KW-0489">Methyltransferase</keyword>
<feature type="domain" description="Methyltransferase" evidence="1">
    <location>
        <begin position="45"/>
        <end position="122"/>
    </location>
</feature>
<dbReference type="GO" id="GO:0008168">
    <property type="term" value="F:methyltransferase activity"/>
    <property type="evidence" value="ECO:0007669"/>
    <property type="project" value="UniProtKB-KW"/>
</dbReference>